<feature type="non-terminal residue" evidence="1">
    <location>
        <position position="15"/>
    </location>
</feature>
<gene>
    <name evidence="1" type="ORF">GIL414_LOCUS60184</name>
</gene>
<evidence type="ECO:0000313" key="1">
    <source>
        <dbReference type="EMBL" id="CAF5054994.1"/>
    </source>
</evidence>
<reference evidence="1" key="1">
    <citation type="submission" date="2021-02" db="EMBL/GenBank/DDBJ databases">
        <authorList>
            <person name="Nowell W R."/>
        </authorList>
    </citation>
    <scope>NUCLEOTIDE SEQUENCE</scope>
</reference>
<comment type="caution">
    <text evidence="1">The sequence shown here is derived from an EMBL/GenBank/DDBJ whole genome shotgun (WGS) entry which is preliminary data.</text>
</comment>
<accession>A0A8S3E1G4</accession>
<dbReference type="EMBL" id="CAJOBJ010231073">
    <property type="protein sequence ID" value="CAF5054994.1"/>
    <property type="molecule type" value="Genomic_DNA"/>
</dbReference>
<organism evidence="1 2">
    <name type="scientific">Rotaria magnacalcarata</name>
    <dbReference type="NCBI Taxonomy" id="392030"/>
    <lineage>
        <taxon>Eukaryota</taxon>
        <taxon>Metazoa</taxon>
        <taxon>Spiralia</taxon>
        <taxon>Gnathifera</taxon>
        <taxon>Rotifera</taxon>
        <taxon>Eurotatoria</taxon>
        <taxon>Bdelloidea</taxon>
        <taxon>Philodinida</taxon>
        <taxon>Philodinidae</taxon>
        <taxon>Rotaria</taxon>
    </lineage>
</organism>
<name>A0A8S3E1G4_9BILA</name>
<dbReference type="Proteomes" id="UP000681720">
    <property type="component" value="Unassembled WGS sequence"/>
</dbReference>
<protein>
    <submittedName>
        <fullName evidence="1">Uncharacterized protein</fullName>
    </submittedName>
</protein>
<evidence type="ECO:0000313" key="2">
    <source>
        <dbReference type="Proteomes" id="UP000681720"/>
    </source>
</evidence>
<sequence length="15" mass="1615">MSAIKHTRVPPPIPA</sequence>
<proteinExistence type="predicted"/>